<comment type="caution">
    <text evidence="1">The sequence shown here is derived from an EMBL/GenBank/DDBJ whole genome shotgun (WGS) entry which is preliminary data.</text>
</comment>
<keyword evidence="2" id="KW-1185">Reference proteome</keyword>
<accession>A0ABT6L460</accession>
<sequence length="301" mass="33519">MRLLVASGRDFLPYRTRGALRHRGGVNSRFPDQQTVQTALSLAVRAPSAHNSQPWHWRVDAESLHLYAHRSRQLRATDPDDRDLLLSCGAALHHCVVALAAVGWQATVHRFPEPANHHHLARITVTPAPPSEADIRLVDAIGRRRTDRRHYGNAEVSPADIALIGARVARMGVTMRRIESIAQLNGLVEQAISKHIGDADYFTELTCRSEYYQFLALGTRDDDTTARLRAGEATSLVLLTATALGLATCPITEPLEVDETRAALREEFFDSREYPQMLIRIGWPAEQTEPLPATPRRPALI</sequence>
<dbReference type="EMBL" id="JARXVE010000007">
    <property type="protein sequence ID" value="MDH6197709.1"/>
    <property type="molecule type" value="Genomic_DNA"/>
</dbReference>
<evidence type="ECO:0000313" key="2">
    <source>
        <dbReference type="Proteomes" id="UP001160130"/>
    </source>
</evidence>
<gene>
    <name evidence="1" type="ORF">M2272_004364</name>
</gene>
<evidence type="ECO:0000313" key="1">
    <source>
        <dbReference type="EMBL" id="MDH6197709.1"/>
    </source>
</evidence>
<proteinExistence type="predicted"/>
<dbReference type="InterPro" id="IPR050627">
    <property type="entry name" value="Nitroreductase/BluB"/>
</dbReference>
<dbReference type="Proteomes" id="UP001160130">
    <property type="component" value="Unassembled WGS sequence"/>
</dbReference>
<reference evidence="1 2" key="1">
    <citation type="submission" date="2023-04" db="EMBL/GenBank/DDBJ databases">
        <title>Forest soil microbial communities from Buena Vista Peninsula, Colon Province, Panama.</title>
        <authorList>
            <person name="Bouskill N."/>
        </authorList>
    </citation>
    <scope>NUCLEOTIDE SEQUENCE [LARGE SCALE GENOMIC DNA]</scope>
    <source>
        <strain evidence="1 2">AC80</strain>
    </source>
</reference>
<name>A0ABT6L460_9MYCO</name>
<dbReference type="Gene3D" id="3.40.109.10">
    <property type="entry name" value="NADH Oxidase"/>
    <property type="match status" value="3"/>
</dbReference>
<dbReference type="SUPFAM" id="SSF55469">
    <property type="entry name" value="FMN-dependent nitroreductase-like"/>
    <property type="match status" value="2"/>
</dbReference>
<dbReference type="PANTHER" id="PTHR23026">
    <property type="entry name" value="NADPH NITROREDUCTASE"/>
    <property type="match status" value="1"/>
</dbReference>
<protein>
    <submittedName>
        <fullName evidence="1">Nitroreductase</fullName>
    </submittedName>
</protein>
<dbReference type="PANTHER" id="PTHR23026:SF123">
    <property type="entry name" value="NAD(P)H NITROREDUCTASE RV3131-RELATED"/>
    <property type="match status" value="1"/>
</dbReference>
<organism evidence="1 2">
    <name type="scientific">Mycolicibacterium frederiksbergense</name>
    <dbReference type="NCBI Taxonomy" id="117567"/>
    <lineage>
        <taxon>Bacteria</taxon>
        <taxon>Bacillati</taxon>
        <taxon>Actinomycetota</taxon>
        <taxon>Actinomycetes</taxon>
        <taxon>Mycobacteriales</taxon>
        <taxon>Mycobacteriaceae</taxon>
        <taxon>Mycolicibacterium</taxon>
    </lineage>
</organism>
<dbReference type="InterPro" id="IPR000415">
    <property type="entry name" value="Nitroreductase-like"/>
</dbReference>